<gene>
    <name evidence="4" type="ORF">CLV47_1111</name>
    <name evidence="5" type="ORF">CLV47_111136</name>
    <name evidence="3" type="ORF">CLV47_1171</name>
    <name evidence="2" type="ORF">CLV47_1261</name>
    <name evidence="1" type="ORF">CLV47_13519</name>
</gene>
<reference evidence="3 6" key="1">
    <citation type="submission" date="2018-03" db="EMBL/GenBank/DDBJ databases">
        <title>Genomic Encyclopedia of Archaeal and Bacterial Type Strains, Phase II (KMG-II): from individual species to whole genera.</title>
        <authorList>
            <person name="Goeker M."/>
        </authorList>
    </citation>
    <scope>NUCLEOTIDE SEQUENCE [LARGE SCALE GENOMIC DNA]</scope>
    <source>
        <strain evidence="3 6">DSM 100065</strain>
    </source>
</reference>
<evidence type="ECO:0000313" key="3">
    <source>
        <dbReference type="EMBL" id="PRZ40366.1"/>
    </source>
</evidence>
<dbReference type="EMBL" id="PVUE01000011">
    <property type="protein sequence ID" value="PRZ41125.1"/>
    <property type="molecule type" value="Genomic_DNA"/>
</dbReference>
<dbReference type="EMBL" id="PVUE01000026">
    <property type="protein sequence ID" value="PRZ32728.1"/>
    <property type="molecule type" value="Genomic_DNA"/>
</dbReference>
<comment type="caution">
    <text evidence="3">The sequence shown here is derived from an EMBL/GenBank/DDBJ whole genome shotgun (WGS) entry which is preliminary data.</text>
</comment>
<protein>
    <submittedName>
        <fullName evidence="3">Uncharacterized protein</fullName>
    </submittedName>
</protein>
<evidence type="ECO:0000313" key="4">
    <source>
        <dbReference type="EMBL" id="PRZ41125.1"/>
    </source>
</evidence>
<evidence type="ECO:0000313" key="6">
    <source>
        <dbReference type="Proteomes" id="UP000237752"/>
    </source>
</evidence>
<name>A0A2T0ZVH9_9ACTN</name>
<sequence>FYTPREVFTKLLNQDLENQERVATTP</sequence>
<keyword evidence="6" id="KW-1185">Reference proteome</keyword>
<dbReference type="EMBL" id="PVUE01000017">
    <property type="protein sequence ID" value="PRZ40366.1"/>
    <property type="molecule type" value="Genomic_DNA"/>
</dbReference>
<dbReference type="Proteomes" id="UP000237752">
    <property type="component" value="Unassembled WGS sequence"/>
</dbReference>
<evidence type="ECO:0000313" key="5">
    <source>
        <dbReference type="EMBL" id="PRZ41258.1"/>
    </source>
</evidence>
<accession>A0A2T0ZVH9</accession>
<proteinExistence type="predicted"/>
<organism evidence="3 6">
    <name type="scientific">Antricoccus suffuscus</name>
    <dbReference type="NCBI Taxonomy" id="1629062"/>
    <lineage>
        <taxon>Bacteria</taxon>
        <taxon>Bacillati</taxon>
        <taxon>Actinomycetota</taxon>
        <taxon>Actinomycetes</taxon>
        <taxon>Geodermatophilales</taxon>
        <taxon>Antricoccaceae</taxon>
        <taxon>Antricoccus</taxon>
    </lineage>
</organism>
<dbReference type="EMBL" id="PVUE01000035">
    <property type="protein sequence ID" value="PRZ29225.1"/>
    <property type="molecule type" value="Genomic_DNA"/>
</dbReference>
<evidence type="ECO:0000313" key="2">
    <source>
        <dbReference type="EMBL" id="PRZ32728.1"/>
    </source>
</evidence>
<feature type="non-terminal residue" evidence="3">
    <location>
        <position position="1"/>
    </location>
</feature>
<dbReference type="EMBL" id="PVUE01000011">
    <property type="protein sequence ID" value="PRZ41258.1"/>
    <property type="molecule type" value="Genomic_DNA"/>
</dbReference>
<evidence type="ECO:0000313" key="1">
    <source>
        <dbReference type="EMBL" id="PRZ29225.1"/>
    </source>
</evidence>
<dbReference type="AlphaFoldDB" id="A0A2T0ZVH9"/>